<organism evidence="15 16">
    <name type="scientific">Labrus bergylta</name>
    <name type="common">ballan wrasse</name>
    <dbReference type="NCBI Taxonomy" id="56723"/>
    <lineage>
        <taxon>Eukaryota</taxon>
        <taxon>Metazoa</taxon>
        <taxon>Chordata</taxon>
        <taxon>Craniata</taxon>
        <taxon>Vertebrata</taxon>
        <taxon>Euteleostomi</taxon>
        <taxon>Actinopterygii</taxon>
        <taxon>Neopterygii</taxon>
        <taxon>Teleostei</taxon>
        <taxon>Neoteleostei</taxon>
        <taxon>Acanthomorphata</taxon>
        <taxon>Eupercaria</taxon>
        <taxon>Labriformes</taxon>
        <taxon>Labridae</taxon>
        <taxon>Labrus</taxon>
    </lineage>
</organism>
<dbReference type="FunFam" id="1.10.510.10:FF:000081">
    <property type="entry name" value="STE20-like serine/threonine-protein kinase"/>
    <property type="match status" value="1"/>
</dbReference>
<dbReference type="PROSITE" id="PS00107">
    <property type="entry name" value="PROTEIN_KINASE_ATP"/>
    <property type="match status" value="1"/>
</dbReference>
<feature type="coiled-coil region" evidence="12">
    <location>
        <begin position="789"/>
        <end position="857"/>
    </location>
</feature>
<evidence type="ECO:0000256" key="8">
    <source>
        <dbReference type="ARBA" id="ARBA00022840"/>
    </source>
</evidence>
<dbReference type="InterPro" id="IPR051585">
    <property type="entry name" value="STE20_Ser/Thr_Kinases"/>
</dbReference>
<feature type="coiled-coil region" evidence="12">
    <location>
        <begin position="1043"/>
        <end position="1114"/>
    </location>
</feature>
<dbReference type="InterPro" id="IPR022165">
    <property type="entry name" value="PKK"/>
</dbReference>
<dbReference type="InterPro" id="IPR017441">
    <property type="entry name" value="Protein_kinase_ATP_BS"/>
</dbReference>
<dbReference type="PANTHER" id="PTHR46538">
    <property type="entry name" value="PROTEIN KINASE DOMAIN-CONTAINING PROTEIN"/>
    <property type="match status" value="1"/>
</dbReference>
<feature type="compositionally biased region" description="Basic and acidic residues" evidence="13">
    <location>
        <begin position="465"/>
        <end position="513"/>
    </location>
</feature>
<feature type="compositionally biased region" description="Basic and acidic residues" evidence="13">
    <location>
        <begin position="385"/>
        <end position="404"/>
    </location>
</feature>
<evidence type="ECO:0000256" key="2">
    <source>
        <dbReference type="ARBA" id="ARBA00012513"/>
    </source>
</evidence>
<feature type="compositionally biased region" description="Acidic residues" evidence="13">
    <location>
        <begin position="313"/>
        <end position="328"/>
    </location>
</feature>
<accession>A0A3Q3ECE8</accession>
<dbReference type="InterPro" id="IPR011009">
    <property type="entry name" value="Kinase-like_dom_sf"/>
</dbReference>
<evidence type="ECO:0000256" key="5">
    <source>
        <dbReference type="ARBA" id="ARBA00022679"/>
    </source>
</evidence>
<keyword evidence="16" id="KW-1185">Reference proteome</keyword>
<proteinExistence type="inferred from homology"/>
<feature type="domain" description="Protein kinase" evidence="14">
    <location>
        <begin position="34"/>
        <end position="292"/>
    </location>
</feature>
<feature type="compositionally biased region" description="Polar residues" evidence="13">
    <location>
        <begin position="632"/>
        <end position="641"/>
    </location>
</feature>
<keyword evidence="12" id="KW-0175">Coiled coil</keyword>
<dbReference type="SUPFAM" id="SSF56112">
    <property type="entry name" value="Protein kinase-like (PK-like)"/>
    <property type="match status" value="1"/>
</dbReference>
<evidence type="ECO:0000256" key="7">
    <source>
        <dbReference type="ARBA" id="ARBA00022777"/>
    </source>
</evidence>
<feature type="region of interest" description="Disordered" evidence="13">
    <location>
        <begin position="312"/>
        <end position="756"/>
    </location>
</feature>
<evidence type="ECO:0000256" key="12">
    <source>
        <dbReference type="SAM" id="Coils"/>
    </source>
</evidence>
<evidence type="ECO:0000256" key="3">
    <source>
        <dbReference type="ARBA" id="ARBA00022527"/>
    </source>
</evidence>
<reference evidence="15" key="1">
    <citation type="submission" date="2025-08" db="UniProtKB">
        <authorList>
            <consortium name="Ensembl"/>
        </authorList>
    </citation>
    <scope>IDENTIFICATION</scope>
</reference>
<feature type="compositionally biased region" description="Polar residues" evidence="13">
    <location>
        <begin position="674"/>
        <end position="686"/>
    </location>
</feature>
<keyword evidence="4" id="KW-0597">Phosphoprotein</keyword>
<dbReference type="PROSITE" id="PS00108">
    <property type="entry name" value="PROTEIN_KINASE_ST"/>
    <property type="match status" value="1"/>
</dbReference>
<evidence type="ECO:0000313" key="15">
    <source>
        <dbReference type="Ensembl" id="ENSLBEP00000005120.1"/>
    </source>
</evidence>
<dbReference type="InterPro" id="IPR008271">
    <property type="entry name" value="Ser/Thr_kinase_AS"/>
</dbReference>
<protein>
    <recommendedName>
        <fullName evidence="2">non-specific serine/threonine protein kinase</fullName>
        <ecNumber evidence="2">2.7.11.1</ecNumber>
    </recommendedName>
</protein>
<dbReference type="Gene3D" id="1.10.510.10">
    <property type="entry name" value="Transferase(Phosphotransferase) domain 1"/>
    <property type="match status" value="1"/>
</dbReference>
<keyword evidence="8 11" id="KW-0067">ATP-binding</keyword>
<dbReference type="GeneTree" id="ENSGT00940000156184"/>
<feature type="compositionally biased region" description="Basic and acidic residues" evidence="13">
    <location>
        <begin position="424"/>
        <end position="433"/>
    </location>
</feature>
<dbReference type="PANTHER" id="PTHR46538:SF1">
    <property type="entry name" value="NON-SPECIFIC SERINE_THREONINE PROTEIN KINASE"/>
    <property type="match status" value="1"/>
</dbReference>
<dbReference type="GO" id="GO:0004674">
    <property type="term" value="F:protein serine/threonine kinase activity"/>
    <property type="evidence" value="ECO:0007669"/>
    <property type="project" value="UniProtKB-KW"/>
</dbReference>
<feature type="compositionally biased region" description="Basic and acidic residues" evidence="13">
    <location>
        <begin position="527"/>
        <end position="551"/>
    </location>
</feature>
<dbReference type="PROSITE" id="PS50011">
    <property type="entry name" value="PROTEIN_KINASE_DOM"/>
    <property type="match status" value="1"/>
</dbReference>
<dbReference type="InParanoid" id="A0A3Q3ECE8"/>
<evidence type="ECO:0000256" key="13">
    <source>
        <dbReference type="SAM" id="MobiDB-lite"/>
    </source>
</evidence>
<dbReference type="EC" id="2.7.11.1" evidence="2"/>
<sequence length="1168" mass="134635">MSFFNFRKIFKLGPDKKKKQYEHVHRDVNPEEIWDIIGELGDGAFGKVFKAQNKQNGTLAAAKVIDTKTEDELEDYMVEIDILASCDHPHIVKLLDAFYFEGKLWILIEFCAGGAVDAIMLELERPLTEPQIRVVCRQTLEALCYLHENKVIHRDLKAGNILLSLDGEVKLADFGVSAKNTKTLQRRDSFIGTPYWMAPEVVMCETSKDRPYDYKADIWSLGVTLIELAQVEPPNHEMNPMRVLLKIAKSEPPTLMHPSRWSPEFSDFLRKSLDKNVDHRWSPVQLLQHPFVTSVTDCKPLRELIAEAKAEVTEELEDSKEEEEEEEAAPGHKRAPSDASVASSEDDKVPPTPSTLESVKEKTETVPAEDQTNDKLSDEILGTSEVDKPKEEKLNEVSNADKSDLVSGPAEPIMDLISQAPTEPKPEDGKNEEIPAEPAASLPEENGKTTQELIPDGQETEEEQKEIPEEKPENEPSQIIEEKGEEKGREDREEKEKAEGTDDFKESQEQAEDKQEEPESISGEVEPPEKESREPEKEIPPKKVSDDRIEDTANGPDVNTDTENIGPNVIDININGETDTKSSVDDTPAEVLLEKEATESQPEEKPEDEAPEGEKQPDQDNHPCEENKPEEQTPTELTNGVSDVAKDTSEDSEQVVPCKDVNMKEGEEKATPADENTSQDAVSVQESETDSECKMEPGSPAVIKSDVEKDSDSGSSSAADSSSLDLNLSISSFLSKSKEGSVSMQESKRQKKTLKKTRKFMVDGVEVSVTTSKIVTDNDTKSEEMRFLRRQELRELRLLQKEEQRAQQQLSNKLQQQREQLYRRFEQETTAKKRQYDQEVENLEKKQKQTIERLEQDHTSRLRDEAKRIKADQDKELSKFQNMLKNRKKEEQEFLQKQQQELDGALKKIIQQHKLEIATIERDCLNHKQQLMRAREAAMWELEERHLQEKHQLLKQQLKDQYFLQRHQLLKRHEKEMEQMQRYNQRLIEEMKNKQTQERVRLPKIQRSEAKTRMAMFKKSLRITATASVTPEMEREKIKQFAVQEEKRQKNERLHQHQKHENQMRDLQLQCDSNIRELQQLQNEKCHLLIEHETQKLKELDEEHSQEIKEWREKLRPRKKALEEEFTRKLQEQEVFFKMSGESECLNPTTQSRVSKFYPIPNLHNSGL</sequence>
<evidence type="ECO:0000256" key="10">
    <source>
        <dbReference type="ARBA" id="ARBA00048679"/>
    </source>
</evidence>
<keyword evidence="3" id="KW-0723">Serine/threonine-protein kinase</keyword>
<dbReference type="AlphaFoldDB" id="A0A3Q3ECE8"/>
<comment type="similarity">
    <text evidence="1">Belongs to the protein kinase superfamily. STE Ser/Thr protein kinase family. STE20 subfamily.</text>
</comment>
<keyword evidence="7" id="KW-0418">Kinase</keyword>
<evidence type="ECO:0000256" key="6">
    <source>
        <dbReference type="ARBA" id="ARBA00022741"/>
    </source>
</evidence>
<dbReference type="Ensembl" id="ENSLBET00000005390.1">
    <property type="protein sequence ID" value="ENSLBEP00000005120.1"/>
    <property type="gene ID" value="ENSLBEG00000003922.1"/>
</dbReference>
<keyword evidence="5" id="KW-0808">Transferase</keyword>
<evidence type="ECO:0000256" key="1">
    <source>
        <dbReference type="ARBA" id="ARBA00008874"/>
    </source>
</evidence>
<evidence type="ECO:0000256" key="9">
    <source>
        <dbReference type="ARBA" id="ARBA00047899"/>
    </source>
</evidence>
<feature type="compositionally biased region" description="Basic and acidic residues" evidence="13">
    <location>
        <begin position="592"/>
        <end position="604"/>
    </location>
</feature>
<dbReference type="InterPro" id="IPR000719">
    <property type="entry name" value="Prot_kinase_dom"/>
</dbReference>
<dbReference type="Proteomes" id="UP000261660">
    <property type="component" value="Unplaced"/>
</dbReference>
<keyword evidence="6 11" id="KW-0547">Nucleotide-binding</keyword>
<dbReference type="Pfam" id="PF00069">
    <property type="entry name" value="Pkinase"/>
    <property type="match status" value="1"/>
</dbReference>
<dbReference type="STRING" id="56723.ENSLBEP00000005120"/>
<reference evidence="15" key="2">
    <citation type="submission" date="2025-09" db="UniProtKB">
        <authorList>
            <consortium name="Ensembl"/>
        </authorList>
    </citation>
    <scope>IDENTIFICATION</scope>
</reference>
<feature type="binding site" evidence="11">
    <location>
        <position position="63"/>
    </location>
    <ligand>
        <name>ATP</name>
        <dbReference type="ChEBI" id="CHEBI:30616"/>
    </ligand>
</feature>
<feature type="coiled-coil region" evidence="12">
    <location>
        <begin position="966"/>
        <end position="997"/>
    </location>
</feature>
<dbReference type="SMART" id="SM00220">
    <property type="entry name" value="S_TKc"/>
    <property type="match status" value="1"/>
</dbReference>
<feature type="coiled-coil region" evidence="12">
    <location>
        <begin position="881"/>
        <end position="937"/>
    </location>
</feature>
<evidence type="ECO:0000313" key="16">
    <source>
        <dbReference type="Proteomes" id="UP000261660"/>
    </source>
</evidence>
<dbReference type="Gene3D" id="3.30.200.20">
    <property type="entry name" value="Phosphorylase Kinase, domain 1"/>
    <property type="match status" value="1"/>
</dbReference>
<evidence type="ECO:0000256" key="11">
    <source>
        <dbReference type="PROSITE-ProRule" id="PRU10141"/>
    </source>
</evidence>
<dbReference type="Pfam" id="PF12474">
    <property type="entry name" value="PKK"/>
    <property type="match status" value="2"/>
</dbReference>
<comment type="catalytic activity">
    <reaction evidence="9">
        <text>L-threonyl-[protein] + ATP = O-phospho-L-threonyl-[protein] + ADP + H(+)</text>
        <dbReference type="Rhea" id="RHEA:46608"/>
        <dbReference type="Rhea" id="RHEA-COMP:11060"/>
        <dbReference type="Rhea" id="RHEA-COMP:11605"/>
        <dbReference type="ChEBI" id="CHEBI:15378"/>
        <dbReference type="ChEBI" id="CHEBI:30013"/>
        <dbReference type="ChEBI" id="CHEBI:30616"/>
        <dbReference type="ChEBI" id="CHEBI:61977"/>
        <dbReference type="ChEBI" id="CHEBI:456216"/>
        <dbReference type="EC" id="2.7.11.1"/>
    </reaction>
</comment>
<name>A0A3Q3ECE8_9LABR</name>
<evidence type="ECO:0000256" key="4">
    <source>
        <dbReference type="ARBA" id="ARBA00022553"/>
    </source>
</evidence>
<feature type="compositionally biased region" description="Basic and acidic residues" evidence="13">
    <location>
        <begin position="612"/>
        <end position="631"/>
    </location>
</feature>
<feature type="compositionally biased region" description="Low complexity" evidence="13">
    <location>
        <begin position="713"/>
        <end position="735"/>
    </location>
</feature>
<dbReference type="FunCoup" id="A0A3Q3ECE8">
    <property type="interactions" value="1329"/>
</dbReference>
<evidence type="ECO:0000259" key="14">
    <source>
        <dbReference type="PROSITE" id="PS50011"/>
    </source>
</evidence>
<comment type="catalytic activity">
    <reaction evidence="10">
        <text>L-seryl-[protein] + ATP = O-phospho-L-seryl-[protein] + ADP + H(+)</text>
        <dbReference type="Rhea" id="RHEA:17989"/>
        <dbReference type="Rhea" id="RHEA-COMP:9863"/>
        <dbReference type="Rhea" id="RHEA-COMP:11604"/>
        <dbReference type="ChEBI" id="CHEBI:15378"/>
        <dbReference type="ChEBI" id="CHEBI:29999"/>
        <dbReference type="ChEBI" id="CHEBI:30616"/>
        <dbReference type="ChEBI" id="CHEBI:83421"/>
        <dbReference type="ChEBI" id="CHEBI:456216"/>
        <dbReference type="EC" id="2.7.11.1"/>
    </reaction>
</comment>
<dbReference type="GO" id="GO:0005524">
    <property type="term" value="F:ATP binding"/>
    <property type="evidence" value="ECO:0007669"/>
    <property type="project" value="UniProtKB-UniRule"/>
</dbReference>
<feature type="compositionally biased region" description="Basic and acidic residues" evidence="13">
    <location>
        <begin position="661"/>
        <end position="672"/>
    </location>
</feature>
<dbReference type="FunFam" id="3.30.200.20:FF:000120">
    <property type="entry name" value="STE20-like serine/threonine-protein kinase"/>
    <property type="match status" value="1"/>
</dbReference>